<evidence type="ECO:0000259" key="2">
    <source>
        <dbReference type="Pfam" id="PF06110"/>
    </source>
</evidence>
<dbReference type="InterPro" id="IPR045108">
    <property type="entry name" value="TXNDC17-like"/>
</dbReference>
<comment type="similarity">
    <text evidence="1">Belongs to the thioredoxin family.</text>
</comment>
<accession>A0A284RC83</accession>
<dbReference type="STRING" id="47428.A0A284RC83"/>
<protein>
    <recommendedName>
        <fullName evidence="2">Thioredoxin domain-containing protein</fullName>
    </recommendedName>
</protein>
<gene>
    <name evidence="3" type="ORF">ARMOST_09709</name>
</gene>
<dbReference type="PANTHER" id="PTHR12452:SF0">
    <property type="entry name" value="THIOREDOXIN DOMAIN-CONTAINING PROTEIN 17"/>
    <property type="match status" value="1"/>
</dbReference>
<evidence type="ECO:0000313" key="3">
    <source>
        <dbReference type="EMBL" id="SJL06373.1"/>
    </source>
</evidence>
<feature type="domain" description="Thioredoxin" evidence="2">
    <location>
        <begin position="21"/>
        <end position="109"/>
    </location>
</feature>
<dbReference type="GO" id="GO:0005829">
    <property type="term" value="C:cytosol"/>
    <property type="evidence" value="ECO:0007669"/>
    <property type="project" value="TreeGrafter"/>
</dbReference>
<evidence type="ECO:0000256" key="1">
    <source>
        <dbReference type="ARBA" id="ARBA00008987"/>
    </source>
</evidence>
<organism evidence="3 4">
    <name type="scientific">Armillaria ostoyae</name>
    <name type="common">Armillaria root rot fungus</name>
    <dbReference type="NCBI Taxonomy" id="47428"/>
    <lineage>
        <taxon>Eukaryota</taxon>
        <taxon>Fungi</taxon>
        <taxon>Dikarya</taxon>
        <taxon>Basidiomycota</taxon>
        <taxon>Agaricomycotina</taxon>
        <taxon>Agaricomycetes</taxon>
        <taxon>Agaricomycetidae</taxon>
        <taxon>Agaricales</taxon>
        <taxon>Marasmiineae</taxon>
        <taxon>Physalacriaceae</taxon>
        <taxon>Armillaria</taxon>
    </lineage>
</organism>
<reference evidence="4" key="1">
    <citation type="journal article" date="2017" name="Nat. Ecol. Evol.">
        <title>Genome expansion and lineage-specific genetic innovations in the forest pathogenic fungi Armillaria.</title>
        <authorList>
            <person name="Sipos G."/>
            <person name="Prasanna A.N."/>
            <person name="Walter M.C."/>
            <person name="O'Connor E."/>
            <person name="Balint B."/>
            <person name="Krizsan K."/>
            <person name="Kiss B."/>
            <person name="Hess J."/>
            <person name="Varga T."/>
            <person name="Slot J."/>
            <person name="Riley R."/>
            <person name="Boka B."/>
            <person name="Rigling D."/>
            <person name="Barry K."/>
            <person name="Lee J."/>
            <person name="Mihaltcheva S."/>
            <person name="LaButti K."/>
            <person name="Lipzen A."/>
            <person name="Waldron R."/>
            <person name="Moloney N.M."/>
            <person name="Sperisen C."/>
            <person name="Kredics L."/>
            <person name="Vagvoelgyi C."/>
            <person name="Patrignani A."/>
            <person name="Fitzpatrick D."/>
            <person name="Nagy I."/>
            <person name="Doyle S."/>
            <person name="Anderson J.B."/>
            <person name="Grigoriev I.V."/>
            <person name="Gueldener U."/>
            <person name="Muensterkoetter M."/>
            <person name="Nagy L.G."/>
        </authorList>
    </citation>
    <scope>NUCLEOTIDE SEQUENCE [LARGE SCALE GENOMIC DNA]</scope>
    <source>
        <strain evidence="4">C18/9</strain>
    </source>
</reference>
<dbReference type="OrthoDB" id="78947at2759"/>
<dbReference type="SUPFAM" id="SSF52833">
    <property type="entry name" value="Thioredoxin-like"/>
    <property type="match status" value="1"/>
</dbReference>
<dbReference type="PANTHER" id="PTHR12452">
    <property type="entry name" value="42-9-9 PROTEIN-RELATED"/>
    <property type="match status" value="1"/>
</dbReference>
<dbReference type="Pfam" id="PF06110">
    <property type="entry name" value="TXD17-like_Trx"/>
    <property type="match status" value="1"/>
</dbReference>
<dbReference type="Proteomes" id="UP000219338">
    <property type="component" value="Unassembled WGS sequence"/>
</dbReference>
<proteinExistence type="inferred from homology"/>
<dbReference type="Gene3D" id="3.40.30.10">
    <property type="entry name" value="Glutaredoxin"/>
    <property type="match status" value="1"/>
</dbReference>
<name>A0A284RC83_ARMOS</name>
<dbReference type="OMA" id="WRTKENP"/>
<dbReference type="GO" id="GO:0047134">
    <property type="term" value="F:protein-disulfide reductase [NAD(P)H] activity"/>
    <property type="evidence" value="ECO:0007669"/>
    <property type="project" value="InterPro"/>
</dbReference>
<sequence>MPLHIADKTFTGSTPKPEEIKHDYLIFYSSIVDGQLWCPDCRIVDGLLKETFGSDESPSALIVYVGDRPTWKTPANEFRGEPWKIESIPTIIKLKDGAEASRLVDSEISAGLQEFIHST</sequence>
<dbReference type="InterPro" id="IPR010357">
    <property type="entry name" value="TXNDC17_dom"/>
</dbReference>
<dbReference type="InterPro" id="IPR036249">
    <property type="entry name" value="Thioredoxin-like_sf"/>
</dbReference>
<keyword evidence="4" id="KW-1185">Reference proteome</keyword>
<dbReference type="AlphaFoldDB" id="A0A284RC83"/>
<dbReference type="EMBL" id="FUEG01000007">
    <property type="protein sequence ID" value="SJL06373.1"/>
    <property type="molecule type" value="Genomic_DNA"/>
</dbReference>
<evidence type="ECO:0000313" key="4">
    <source>
        <dbReference type="Proteomes" id="UP000219338"/>
    </source>
</evidence>